<organism evidence="2 3">
    <name type="scientific">Glossina austeni</name>
    <name type="common">Savannah tsetse fly</name>
    <dbReference type="NCBI Taxonomy" id="7395"/>
    <lineage>
        <taxon>Eukaryota</taxon>
        <taxon>Metazoa</taxon>
        <taxon>Ecdysozoa</taxon>
        <taxon>Arthropoda</taxon>
        <taxon>Hexapoda</taxon>
        <taxon>Insecta</taxon>
        <taxon>Pterygota</taxon>
        <taxon>Neoptera</taxon>
        <taxon>Endopterygota</taxon>
        <taxon>Diptera</taxon>
        <taxon>Brachycera</taxon>
        <taxon>Muscomorpha</taxon>
        <taxon>Hippoboscoidea</taxon>
        <taxon>Glossinidae</taxon>
        <taxon>Glossina</taxon>
    </lineage>
</organism>
<accession>A0A1A9VJ93</accession>
<evidence type="ECO:0000256" key="1">
    <source>
        <dbReference type="SAM" id="MobiDB-lite"/>
    </source>
</evidence>
<dbReference type="Proteomes" id="UP000078200">
    <property type="component" value="Unassembled WGS sequence"/>
</dbReference>
<evidence type="ECO:0000313" key="3">
    <source>
        <dbReference type="Proteomes" id="UP000078200"/>
    </source>
</evidence>
<dbReference type="AlphaFoldDB" id="A0A1A9VJ93"/>
<reference evidence="2" key="1">
    <citation type="submission" date="2020-05" db="UniProtKB">
        <authorList>
            <consortium name="EnsemblMetazoa"/>
        </authorList>
    </citation>
    <scope>IDENTIFICATION</scope>
    <source>
        <strain evidence="2">TTRI</strain>
    </source>
</reference>
<dbReference type="EnsemblMetazoa" id="GAUT039188-RA">
    <property type="protein sequence ID" value="GAUT039188-PA"/>
    <property type="gene ID" value="GAUT039188"/>
</dbReference>
<keyword evidence="3" id="KW-1185">Reference proteome</keyword>
<feature type="compositionally biased region" description="Pro residues" evidence="1">
    <location>
        <begin position="158"/>
        <end position="172"/>
    </location>
</feature>
<dbReference type="VEuPathDB" id="VectorBase:GAUT039188"/>
<feature type="region of interest" description="Disordered" evidence="1">
    <location>
        <begin position="148"/>
        <end position="172"/>
    </location>
</feature>
<protein>
    <submittedName>
        <fullName evidence="2">Uncharacterized protein</fullName>
    </submittedName>
</protein>
<proteinExistence type="predicted"/>
<name>A0A1A9VJ93_GLOAU</name>
<sequence length="172" mass="20326">MVNLLKLIEKKEKYHIKVYAGFRCVGYRALVTCAIVIKVVLLNNTMICFQISFIQNFVAVDEKTSIKVMYSCSEYDKRKRNQEKIEIKEYFNKRRYKTTNNKFIKMMTTTQDFFSNPYSLFRGPPTTMRPRESPINNFALDFHKTTHNQNIDREERPPAPPPLPPPLTPPRR</sequence>
<evidence type="ECO:0000313" key="2">
    <source>
        <dbReference type="EnsemblMetazoa" id="GAUT039188-PA"/>
    </source>
</evidence>